<evidence type="ECO:0000313" key="2">
    <source>
        <dbReference type="EMBL" id="ALG71124.1"/>
    </source>
</evidence>
<dbReference type="EMBL" id="CP012401">
    <property type="protein sequence ID" value="ALG71124.1"/>
    <property type="molecule type" value="Genomic_DNA"/>
</dbReference>
<evidence type="ECO:0000256" key="1">
    <source>
        <dbReference type="SAM" id="Coils"/>
    </source>
</evidence>
<keyword evidence="1" id="KW-0175">Coiled coil</keyword>
<dbReference type="AlphaFoldDB" id="A0AAC8ZTQ2"/>
<dbReference type="RefSeq" id="WP_045580519.1">
    <property type="nucleotide sequence ID" value="NZ_CP012401.1"/>
</dbReference>
<feature type="coiled-coil region" evidence="1">
    <location>
        <begin position="120"/>
        <end position="147"/>
    </location>
</feature>
<evidence type="ECO:0000313" key="3">
    <source>
        <dbReference type="Proteomes" id="UP000069935"/>
    </source>
</evidence>
<organism evidence="2 3">
    <name type="scientific">Azospirillum thiophilum</name>
    <dbReference type="NCBI Taxonomy" id="528244"/>
    <lineage>
        <taxon>Bacteria</taxon>
        <taxon>Pseudomonadati</taxon>
        <taxon>Pseudomonadota</taxon>
        <taxon>Alphaproteobacteria</taxon>
        <taxon>Rhodospirillales</taxon>
        <taxon>Azospirillaceae</taxon>
        <taxon>Azospirillum</taxon>
    </lineage>
</organism>
<proteinExistence type="predicted"/>
<dbReference type="Proteomes" id="UP000069935">
    <property type="component" value="Chromosome 1"/>
</dbReference>
<reference evidence="2 3" key="2">
    <citation type="journal article" date="2016" name="Genome Announc.">
        <title>Complete Genome Sequence of a Strain of Azospirillum thiophilum Isolated from a Sulfide Spring.</title>
        <authorList>
            <person name="Fomenkov A."/>
            <person name="Vincze T."/>
            <person name="Grabovich M."/>
            <person name="Anton B.P."/>
            <person name="Dubinina G."/>
            <person name="Orlova M."/>
            <person name="Belousova E."/>
            <person name="Roberts R.J."/>
        </authorList>
    </citation>
    <scope>NUCLEOTIDE SEQUENCE [LARGE SCALE GENOMIC DNA]</scope>
    <source>
        <strain evidence="2 3">BV-S</strain>
    </source>
</reference>
<keyword evidence="3" id="KW-1185">Reference proteome</keyword>
<gene>
    <name evidence="2" type="ORF">AL072_09580</name>
</gene>
<protein>
    <submittedName>
        <fullName evidence="2">Uncharacterized protein</fullName>
    </submittedName>
</protein>
<reference evidence="3" key="1">
    <citation type="submission" date="2015-08" db="EMBL/GenBank/DDBJ databases">
        <title>Complete Genome Sequence of Azospirillum thiophilum BV-S.</title>
        <authorList>
            <person name="Fomenkov A."/>
            <person name="Vincze T."/>
            <person name="Grabovich M."/>
            <person name="Dubinina G."/>
            <person name="Orlova M."/>
            <person name="Belousova E."/>
            <person name="Roberts R.J."/>
        </authorList>
    </citation>
    <scope>NUCLEOTIDE SEQUENCE [LARGE SCALE GENOMIC DNA]</scope>
    <source>
        <strain evidence="3">BV-S</strain>
    </source>
</reference>
<dbReference type="KEGG" id="ati:AL072_09580"/>
<accession>A0AAC8ZTQ2</accession>
<name>A0AAC8ZTQ2_9PROT</name>
<sequence>MTLSTALASIADAHKAIETEITALRRRITSTKQEIETIGRAPLPKEEALAKLDGVLAGFDGYAANVHALVSPTAKVGIDDLLLSRYPERTLLWAVALTMRDRLAESITEYLANKPAGLPHAAREAKLATLEASLLKLERDEEKLIEHAGAAGIEIMRRVDADPRAVLDIIES</sequence>